<dbReference type="Pfam" id="PF12822">
    <property type="entry name" value="ECF_trnsprt"/>
    <property type="match status" value="1"/>
</dbReference>
<accession>A0A939C987</accession>
<feature type="transmembrane region" description="Helical" evidence="8">
    <location>
        <begin position="147"/>
        <end position="167"/>
    </location>
</feature>
<evidence type="ECO:0000256" key="5">
    <source>
        <dbReference type="ARBA" id="ARBA00022692"/>
    </source>
</evidence>
<feature type="transmembrane region" description="Helical" evidence="8">
    <location>
        <begin position="6"/>
        <end position="27"/>
    </location>
</feature>
<dbReference type="InterPro" id="IPR024529">
    <property type="entry name" value="ECF_trnsprt_substrate-spec"/>
</dbReference>
<feature type="transmembrane region" description="Helical" evidence="8">
    <location>
        <begin position="106"/>
        <end position="127"/>
    </location>
</feature>
<comment type="subcellular location">
    <subcellularLocation>
        <location evidence="1">Cell membrane</location>
        <topology evidence="1">Multi-pass membrane protein</topology>
    </subcellularLocation>
</comment>
<gene>
    <name evidence="9" type="ORF">JW744_05095</name>
</gene>
<sequence length="180" mass="19510">MHRYKLLIGSAMLAAVSVLLQIYKIAYPFAGFIDIDAVGVPWIIATFLFGLFGGVVASIVSAIGIAVFAPTGPVGAAMKFIATIVMVLIVGLIVKKFGYGKKGLAIAFALCLAARPAIMVFFNYYIGIPLFFGIPTETAIEQFPVELFIIPNMILAAIDFWIAYLLVFGTRLKERLHADD</sequence>
<evidence type="ECO:0000256" key="4">
    <source>
        <dbReference type="ARBA" id="ARBA00022475"/>
    </source>
</evidence>
<dbReference type="Gene3D" id="1.10.1760.20">
    <property type="match status" value="1"/>
</dbReference>
<dbReference type="GO" id="GO:0005886">
    <property type="term" value="C:plasma membrane"/>
    <property type="evidence" value="ECO:0007669"/>
    <property type="project" value="UniProtKB-SubCell"/>
</dbReference>
<dbReference type="PANTHER" id="PTHR38438">
    <property type="entry name" value="RIBOFLAVIN TRANSPORTER RIBU"/>
    <property type="match status" value="1"/>
</dbReference>
<dbReference type="PANTHER" id="PTHR38438:SF1">
    <property type="entry name" value="RIBOFLAVIN TRANSPORTER RIBU"/>
    <property type="match status" value="1"/>
</dbReference>
<organism evidence="9 10">
    <name type="scientific">Candidatus Iainarchaeum sp</name>
    <dbReference type="NCBI Taxonomy" id="3101447"/>
    <lineage>
        <taxon>Archaea</taxon>
        <taxon>Candidatus Iainarchaeota</taxon>
        <taxon>Candidatus Iainarchaeia</taxon>
        <taxon>Candidatus Iainarchaeales</taxon>
        <taxon>Candidatus Iainarchaeaceae</taxon>
        <taxon>Candidatus Iainarchaeum</taxon>
    </lineage>
</organism>
<protein>
    <submittedName>
        <fullName evidence="9">ECF transporter S component</fullName>
    </submittedName>
</protein>
<comment type="similarity">
    <text evidence="2">Belongs to the prokaryotic riboflavin transporter (P-RFT) (TC 2.A.87) family.</text>
</comment>
<keyword evidence="5 8" id="KW-0812">Transmembrane</keyword>
<keyword evidence="6 8" id="KW-1133">Transmembrane helix</keyword>
<feature type="transmembrane region" description="Helical" evidence="8">
    <location>
        <begin position="39"/>
        <end position="68"/>
    </location>
</feature>
<evidence type="ECO:0000256" key="8">
    <source>
        <dbReference type="SAM" id="Phobius"/>
    </source>
</evidence>
<evidence type="ECO:0000256" key="2">
    <source>
        <dbReference type="ARBA" id="ARBA00005540"/>
    </source>
</evidence>
<dbReference type="GO" id="GO:0032217">
    <property type="term" value="F:riboflavin transmembrane transporter activity"/>
    <property type="evidence" value="ECO:0007669"/>
    <property type="project" value="InterPro"/>
</dbReference>
<evidence type="ECO:0000256" key="7">
    <source>
        <dbReference type="ARBA" id="ARBA00023136"/>
    </source>
</evidence>
<keyword evidence="3" id="KW-0813">Transport</keyword>
<evidence type="ECO:0000313" key="9">
    <source>
        <dbReference type="EMBL" id="MBN2067817.1"/>
    </source>
</evidence>
<evidence type="ECO:0000256" key="3">
    <source>
        <dbReference type="ARBA" id="ARBA00022448"/>
    </source>
</evidence>
<evidence type="ECO:0000256" key="6">
    <source>
        <dbReference type="ARBA" id="ARBA00022989"/>
    </source>
</evidence>
<reference evidence="9" key="1">
    <citation type="submission" date="2021-01" db="EMBL/GenBank/DDBJ databases">
        <title>Active Sulfur Cycling in an Early Earth Analoge.</title>
        <authorList>
            <person name="Hahn C.R."/>
            <person name="Youssef N.H."/>
            <person name="Elshahed M."/>
        </authorList>
    </citation>
    <scope>NUCLEOTIDE SEQUENCE</scope>
    <source>
        <strain evidence="9">Zod_Metabat.1151</strain>
    </source>
</reference>
<name>A0A939C987_9ARCH</name>
<keyword evidence="4" id="KW-1003">Cell membrane</keyword>
<proteinExistence type="inferred from homology"/>
<evidence type="ECO:0000256" key="1">
    <source>
        <dbReference type="ARBA" id="ARBA00004651"/>
    </source>
</evidence>
<dbReference type="Proteomes" id="UP000809243">
    <property type="component" value="Unassembled WGS sequence"/>
</dbReference>
<evidence type="ECO:0000313" key="10">
    <source>
        <dbReference type="Proteomes" id="UP000809243"/>
    </source>
</evidence>
<dbReference type="InterPro" id="IPR025720">
    <property type="entry name" value="RibU"/>
</dbReference>
<keyword evidence="7 8" id="KW-0472">Membrane</keyword>
<dbReference type="EMBL" id="JAFGDB010000088">
    <property type="protein sequence ID" value="MBN2067817.1"/>
    <property type="molecule type" value="Genomic_DNA"/>
</dbReference>
<comment type="caution">
    <text evidence="9">The sequence shown here is derived from an EMBL/GenBank/DDBJ whole genome shotgun (WGS) entry which is preliminary data.</text>
</comment>
<dbReference type="AlphaFoldDB" id="A0A939C987"/>
<feature type="transmembrane region" description="Helical" evidence="8">
    <location>
        <begin position="74"/>
        <end position="94"/>
    </location>
</feature>